<keyword evidence="1" id="KW-0732">Signal</keyword>
<feature type="signal peptide" evidence="1">
    <location>
        <begin position="1"/>
        <end position="19"/>
    </location>
</feature>
<name>A0AAN6WSC7_9PEZI</name>
<evidence type="ECO:0000256" key="1">
    <source>
        <dbReference type="SAM" id="SignalP"/>
    </source>
</evidence>
<evidence type="ECO:0000313" key="3">
    <source>
        <dbReference type="Proteomes" id="UP001302126"/>
    </source>
</evidence>
<keyword evidence="3" id="KW-1185">Reference proteome</keyword>
<gene>
    <name evidence="2" type="ORF">QBC35DRAFT_551928</name>
</gene>
<feature type="chain" id="PRO_5042909421" evidence="1">
    <location>
        <begin position="20"/>
        <end position="88"/>
    </location>
</feature>
<reference evidence="2" key="1">
    <citation type="journal article" date="2023" name="Mol. Phylogenet. Evol.">
        <title>Genome-scale phylogeny and comparative genomics of the fungal order Sordariales.</title>
        <authorList>
            <person name="Hensen N."/>
            <person name="Bonometti L."/>
            <person name="Westerberg I."/>
            <person name="Brannstrom I.O."/>
            <person name="Guillou S."/>
            <person name="Cros-Aarteil S."/>
            <person name="Calhoun S."/>
            <person name="Haridas S."/>
            <person name="Kuo A."/>
            <person name="Mondo S."/>
            <person name="Pangilinan J."/>
            <person name="Riley R."/>
            <person name="LaButti K."/>
            <person name="Andreopoulos B."/>
            <person name="Lipzen A."/>
            <person name="Chen C."/>
            <person name="Yan M."/>
            <person name="Daum C."/>
            <person name="Ng V."/>
            <person name="Clum A."/>
            <person name="Steindorff A."/>
            <person name="Ohm R.A."/>
            <person name="Martin F."/>
            <person name="Silar P."/>
            <person name="Natvig D.O."/>
            <person name="Lalanne C."/>
            <person name="Gautier V."/>
            <person name="Ament-Velasquez S.L."/>
            <person name="Kruys A."/>
            <person name="Hutchinson M.I."/>
            <person name="Powell A.J."/>
            <person name="Barry K."/>
            <person name="Miller A.N."/>
            <person name="Grigoriev I.V."/>
            <person name="Debuchy R."/>
            <person name="Gladieux P."/>
            <person name="Hiltunen Thoren M."/>
            <person name="Johannesson H."/>
        </authorList>
    </citation>
    <scope>NUCLEOTIDE SEQUENCE</scope>
    <source>
        <strain evidence="2">PSN309</strain>
    </source>
</reference>
<dbReference type="Proteomes" id="UP001302126">
    <property type="component" value="Unassembled WGS sequence"/>
</dbReference>
<accession>A0AAN6WSC7</accession>
<protein>
    <submittedName>
        <fullName evidence="2">Uncharacterized protein</fullName>
    </submittedName>
</protein>
<dbReference type="EMBL" id="MU864402">
    <property type="protein sequence ID" value="KAK4187443.1"/>
    <property type="molecule type" value="Genomic_DNA"/>
</dbReference>
<comment type="caution">
    <text evidence="2">The sequence shown here is derived from an EMBL/GenBank/DDBJ whole genome shotgun (WGS) entry which is preliminary data.</text>
</comment>
<evidence type="ECO:0000313" key="2">
    <source>
        <dbReference type="EMBL" id="KAK4187443.1"/>
    </source>
</evidence>
<sequence length="88" mass="9470">MQFNPLFLSLAATFALVQAGPVAAPHEARAALENRQAGCLQGSCLDCTQYCYERDRTAQPLCNASGAAWDASASAMTAKSSWHFNEEE</sequence>
<dbReference type="AlphaFoldDB" id="A0AAN6WSC7"/>
<organism evidence="2 3">
    <name type="scientific">Podospora australis</name>
    <dbReference type="NCBI Taxonomy" id="1536484"/>
    <lineage>
        <taxon>Eukaryota</taxon>
        <taxon>Fungi</taxon>
        <taxon>Dikarya</taxon>
        <taxon>Ascomycota</taxon>
        <taxon>Pezizomycotina</taxon>
        <taxon>Sordariomycetes</taxon>
        <taxon>Sordariomycetidae</taxon>
        <taxon>Sordariales</taxon>
        <taxon>Podosporaceae</taxon>
        <taxon>Podospora</taxon>
    </lineage>
</organism>
<reference evidence="2" key="2">
    <citation type="submission" date="2023-05" db="EMBL/GenBank/DDBJ databases">
        <authorList>
            <consortium name="Lawrence Berkeley National Laboratory"/>
            <person name="Steindorff A."/>
            <person name="Hensen N."/>
            <person name="Bonometti L."/>
            <person name="Westerberg I."/>
            <person name="Brannstrom I.O."/>
            <person name="Guillou S."/>
            <person name="Cros-Aarteil S."/>
            <person name="Calhoun S."/>
            <person name="Haridas S."/>
            <person name="Kuo A."/>
            <person name="Mondo S."/>
            <person name="Pangilinan J."/>
            <person name="Riley R."/>
            <person name="Labutti K."/>
            <person name="Andreopoulos B."/>
            <person name="Lipzen A."/>
            <person name="Chen C."/>
            <person name="Yanf M."/>
            <person name="Daum C."/>
            <person name="Ng V."/>
            <person name="Clum A."/>
            <person name="Ohm R."/>
            <person name="Martin F."/>
            <person name="Silar P."/>
            <person name="Natvig D."/>
            <person name="Lalanne C."/>
            <person name="Gautier V."/>
            <person name="Ament-Velasquez S.L."/>
            <person name="Kruys A."/>
            <person name="Hutchinson M.I."/>
            <person name="Powell A.J."/>
            <person name="Barry K."/>
            <person name="Miller A.N."/>
            <person name="Grigoriev I.V."/>
            <person name="Debuchy R."/>
            <person name="Gladieux P."/>
            <person name="Thoren M.H."/>
            <person name="Johannesson H."/>
        </authorList>
    </citation>
    <scope>NUCLEOTIDE SEQUENCE</scope>
    <source>
        <strain evidence="2">PSN309</strain>
    </source>
</reference>
<proteinExistence type="predicted"/>